<reference evidence="2 3" key="1">
    <citation type="journal article" date="2015" name="BMC Genomics">
        <title>Genome mining reveals unlocked bioactive potential of marine Gram-negative bacteria.</title>
        <authorList>
            <person name="Machado H."/>
            <person name="Sonnenschein E.C."/>
            <person name="Melchiorsen J."/>
            <person name="Gram L."/>
        </authorList>
    </citation>
    <scope>NUCLEOTIDE SEQUENCE [LARGE SCALE GENOMIC DNA]</scope>
    <source>
        <strain evidence="2 3">S3137</strain>
    </source>
</reference>
<evidence type="ECO:0008006" key="4">
    <source>
        <dbReference type="Google" id="ProtNLM"/>
    </source>
</evidence>
<dbReference type="InterPro" id="IPR013783">
    <property type="entry name" value="Ig-like_fold"/>
</dbReference>
<dbReference type="PANTHER" id="PTHR30251">
    <property type="entry name" value="PILUS ASSEMBLY CHAPERONE"/>
    <property type="match status" value="1"/>
</dbReference>
<dbReference type="EMBL" id="JXXZ01000015">
    <property type="protein sequence ID" value="KJY96825.1"/>
    <property type="molecule type" value="Genomic_DNA"/>
</dbReference>
<dbReference type="OrthoDB" id="5871680at2"/>
<dbReference type="InterPro" id="IPR008962">
    <property type="entry name" value="PapD-like_sf"/>
</dbReference>
<proteinExistence type="predicted"/>
<keyword evidence="1" id="KW-0732">Signal</keyword>
<dbReference type="eggNOG" id="COG3121">
    <property type="taxonomic scope" value="Bacteria"/>
</dbReference>
<dbReference type="PANTHER" id="PTHR30251:SF4">
    <property type="entry name" value="SLR1668 PROTEIN"/>
    <property type="match status" value="1"/>
</dbReference>
<accession>A0A0F4PLZ9</accession>
<dbReference type="Proteomes" id="UP000033664">
    <property type="component" value="Unassembled WGS sequence"/>
</dbReference>
<dbReference type="SUPFAM" id="SSF49354">
    <property type="entry name" value="PapD-like"/>
    <property type="match status" value="1"/>
</dbReference>
<protein>
    <recommendedName>
        <fullName evidence="4">Molecular chaperone</fullName>
    </recommendedName>
</protein>
<evidence type="ECO:0000313" key="3">
    <source>
        <dbReference type="Proteomes" id="UP000033664"/>
    </source>
</evidence>
<gene>
    <name evidence="2" type="ORF">TW72_16580</name>
</gene>
<evidence type="ECO:0000256" key="1">
    <source>
        <dbReference type="SAM" id="SignalP"/>
    </source>
</evidence>
<evidence type="ECO:0000313" key="2">
    <source>
        <dbReference type="EMBL" id="KJY96825.1"/>
    </source>
</evidence>
<feature type="signal peptide" evidence="1">
    <location>
        <begin position="1"/>
        <end position="18"/>
    </location>
</feature>
<sequence length="232" mass="25355">MRIVLLTLLLWIAAPVCAFQVQPMVAELAPMGKQAQRNMRIVNIEDTPLTVEVSAKNLVINSQGEEQLTDNDSDFLILPMTAVIPPGQAQTIVVRYIGEPALAASKAYRIVIDQVALPNQAQSSVGMALSFRTLFNVAPEDAKADLAITDIRSDEKAWQVNISNSGNKYIRLIKTKWILQQGEEQRIVQGPALSAALQTSFIPPNSARVIGFTPPAGFKAETTKVRIEPLSH</sequence>
<organism evidence="2 3">
    <name type="scientific">Pseudoalteromonas ruthenica</name>
    <dbReference type="NCBI Taxonomy" id="151081"/>
    <lineage>
        <taxon>Bacteria</taxon>
        <taxon>Pseudomonadati</taxon>
        <taxon>Pseudomonadota</taxon>
        <taxon>Gammaproteobacteria</taxon>
        <taxon>Alteromonadales</taxon>
        <taxon>Pseudoalteromonadaceae</taxon>
        <taxon>Pseudoalteromonas</taxon>
    </lineage>
</organism>
<feature type="chain" id="PRO_5002474617" description="Molecular chaperone" evidence="1">
    <location>
        <begin position="19"/>
        <end position="232"/>
    </location>
</feature>
<dbReference type="AlphaFoldDB" id="A0A0F4PLZ9"/>
<keyword evidence="3" id="KW-1185">Reference proteome</keyword>
<dbReference type="PATRIC" id="fig|151081.8.peg.2569"/>
<dbReference type="GeneID" id="58230115"/>
<name>A0A0F4PLZ9_9GAMM</name>
<dbReference type="InterPro" id="IPR050643">
    <property type="entry name" value="Periplasmic_pilus_chap"/>
</dbReference>
<dbReference type="Gene3D" id="2.60.40.10">
    <property type="entry name" value="Immunoglobulins"/>
    <property type="match status" value="1"/>
</dbReference>
<dbReference type="RefSeq" id="WP_045979820.1">
    <property type="nucleotide sequence ID" value="NZ_JXXY01000014.1"/>
</dbReference>
<comment type="caution">
    <text evidence="2">The sequence shown here is derived from an EMBL/GenBank/DDBJ whole genome shotgun (WGS) entry which is preliminary data.</text>
</comment>